<evidence type="ECO:0000256" key="1">
    <source>
        <dbReference type="SAM" id="SignalP"/>
    </source>
</evidence>
<feature type="signal peptide" evidence="1">
    <location>
        <begin position="1"/>
        <end position="22"/>
    </location>
</feature>
<comment type="caution">
    <text evidence="4">The sequence shown here is derived from an EMBL/GenBank/DDBJ whole genome shotgun (WGS) entry which is preliminary data.</text>
</comment>
<dbReference type="Pfam" id="PF07589">
    <property type="entry name" value="PEP-CTERM"/>
    <property type="match status" value="1"/>
</dbReference>
<feature type="domain" description="Ice-binding protein C-terminal" evidence="2">
    <location>
        <begin position="173"/>
        <end position="194"/>
    </location>
</feature>
<dbReference type="InterPro" id="IPR025193">
    <property type="entry name" value="DUF4114"/>
</dbReference>
<dbReference type="EMBL" id="JACIGE010000017">
    <property type="protein sequence ID" value="MBB4249061.1"/>
    <property type="molecule type" value="Genomic_DNA"/>
</dbReference>
<feature type="chain" id="PRO_5032716326" description="PEP-CTERM sorting domain-containing protein" evidence="1">
    <location>
        <begin position="23"/>
        <end position="197"/>
    </location>
</feature>
<dbReference type="OrthoDB" id="122203at2"/>
<dbReference type="NCBIfam" id="TIGR02595">
    <property type="entry name" value="PEP_CTERM"/>
    <property type="match status" value="1"/>
</dbReference>
<reference evidence="4 5" key="1">
    <citation type="submission" date="2020-08" db="EMBL/GenBank/DDBJ databases">
        <title>Genome sequencing of Purple Non-Sulfur Bacteria from various extreme environments.</title>
        <authorList>
            <person name="Mayer M."/>
        </authorList>
    </citation>
    <scope>NUCLEOTIDE SEQUENCE [LARGE SCALE GENOMIC DNA]</scope>
    <source>
        <strain evidence="4 5">2761</strain>
    </source>
</reference>
<evidence type="ECO:0000259" key="3">
    <source>
        <dbReference type="Pfam" id="PF13448"/>
    </source>
</evidence>
<keyword evidence="5" id="KW-1185">Reference proteome</keyword>
<dbReference type="InterPro" id="IPR013424">
    <property type="entry name" value="Ice-binding_C"/>
</dbReference>
<accession>A0A840GC64</accession>
<dbReference type="AlphaFoldDB" id="A0A840GC64"/>
<sequence>MKKTLSALSVVALLALSNQAQATPTEYAAAGTPNNVTYSFTATSTGNVISYFAGSSAGYTNQIGLWVNGVDTGIYGLNNHTSTYGQSINFGSVNAGDILVFVLKMIDPNNVGPWYSNPTLNSDGINHIYSSPYSGDSSIPAGTYIGFEDFIDGGDHDYNDESFVFTNVTTNNVPEPGSLALLGLGLAGLGFSRRRKA</sequence>
<evidence type="ECO:0000313" key="4">
    <source>
        <dbReference type="EMBL" id="MBB4249061.1"/>
    </source>
</evidence>
<dbReference type="RefSeq" id="WP_153116286.1">
    <property type="nucleotide sequence ID" value="NZ_JACIGE010000017.1"/>
</dbReference>
<protein>
    <recommendedName>
        <fullName evidence="6">PEP-CTERM sorting domain-containing protein</fullName>
    </recommendedName>
</protein>
<evidence type="ECO:0000313" key="5">
    <source>
        <dbReference type="Proteomes" id="UP000587070"/>
    </source>
</evidence>
<dbReference type="Pfam" id="PF13448">
    <property type="entry name" value="DUF4114"/>
    <property type="match status" value="1"/>
</dbReference>
<keyword evidence="1" id="KW-0732">Signal</keyword>
<name>A0A840GC64_RHOTE</name>
<feature type="domain" description="DUF4114" evidence="3">
    <location>
        <begin position="106"/>
        <end position="163"/>
    </location>
</feature>
<dbReference type="Proteomes" id="UP000587070">
    <property type="component" value="Unassembled WGS sequence"/>
</dbReference>
<organism evidence="4 5">
    <name type="scientific">Rhodocyclus tenuis</name>
    <name type="common">Rhodospirillum tenue</name>
    <dbReference type="NCBI Taxonomy" id="1066"/>
    <lineage>
        <taxon>Bacteria</taxon>
        <taxon>Pseudomonadati</taxon>
        <taxon>Pseudomonadota</taxon>
        <taxon>Betaproteobacteria</taxon>
        <taxon>Rhodocyclales</taxon>
        <taxon>Rhodocyclaceae</taxon>
        <taxon>Rhodocyclus</taxon>
    </lineage>
</organism>
<evidence type="ECO:0000259" key="2">
    <source>
        <dbReference type="Pfam" id="PF07589"/>
    </source>
</evidence>
<proteinExistence type="predicted"/>
<evidence type="ECO:0008006" key="6">
    <source>
        <dbReference type="Google" id="ProtNLM"/>
    </source>
</evidence>
<gene>
    <name evidence="4" type="ORF">GGD90_003464</name>
</gene>